<feature type="region of interest" description="Disordered" evidence="1">
    <location>
        <begin position="1"/>
        <end position="20"/>
    </location>
</feature>
<comment type="caution">
    <text evidence="2">The sequence shown here is derived from an EMBL/GenBank/DDBJ whole genome shotgun (WGS) entry which is preliminary data.</text>
</comment>
<dbReference type="Proteomes" id="UP000037035">
    <property type="component" value="Unassembled WGS sequence"/>
</dbReference>
<reference evidence="2 3" key="1">
    <citation type="submission" date="2015-08" db="EMBL/GenBank/DDBJ databases">
        <title>Next Generation Sequencing and Analysis of the Genome of Puccinia sorghi L Schw, the Causal Agent of Maize Common Rust.</title>
        <authorList>
            <person name="Rochi L."/>
            <person name="Burguener G."/>
            <person name="Darino M."/>
            <person name="Turjanski A."/>
            <person name="Kreff E."/>
            <person name="Dieguez M.J."/>
            <person name="Sacco F."/>
        </authorList>
    </citation>
    <scope>NUCLEOTIDE SEQUENCE [LARGE SCALE GENOMIC DNA]</scope>
    <source>
        <strain evidence="2 3">RO10H11247</strain>
    </source>
</reference>
<protein>
    <submittedName>
        <fullName evidence="2">Uncharacterized protein</fullName>
    </submittedName>
</protein>
<organism evidence="2 3">
    <name type="scientific">Puccinia sorghi</name>
    <dbReference type="NCBI Taxonomy" id="27349"/>
    <lineage>
        <taxon>Eukaryota</taxon>
        <taxon>Fungi</taxon>
        <taxon>Dikarya</taxon>
        <taxon>Basidiomycota</taxon>
        <taxon>Pucciniomycotina</taxon>
        <taxon>Pucciniomycetes</taxon>
        <taxon>Pucciniales</taxon>
        <taxon>Pucciniaceae</taxon>
        <taxon>Puccinia</taxon>
    </lineage>
</organism>
<sequence length="72" mass="8006">MAERAAKSSNGVTRGSTRNEAKLTDRLRFLGITPDLPVQNTMDTSAAPYCYRCEQAFSYFLTRISTSNFSCS</sequence>
<dbReference type="OrthoDB" id="2978214at2759"/>
<dbReference type="AlphaFoldDB" id="A0A0L6U6U4"/>
<dbReference type="STRING" id="27349.A0A0L6U6U4"/>
<gene>
    <name evidence="2" type="ORF">VP01_953g5</name>
</gene>
<keyword evidence="3" id="KW-1185">Reference proteome</keyword>
<accession>A0A0L6U6U4</accession>
<evidence type="ECO:0000313" key="3">
    <source>
        <dbReference type="Proteomes" id="UP000037035"/>
    </source>
</evidence>
<name>A0A0L6U6U4_9BASI</name>
<dbReference type="VEuPathDB" id="FungiDB:VP01_953g5"/>
<dbReference type="EMBL" id="LAVV01015203">
    <property type="protein sequence ID" value="KNZ44057.1"/>
    <property type="molecule type" value="Genomic_DNA"/>
</dbReference>
<proteinExistence type="predicted"/>
<feature type="compositionally biased region" description="Polar residues" evidence="1">
    <location>
        <begin position="7"/>
        <end position="16"/>
    </location>
</feature>
<evidence type="ECO:0000313" key="2">
    <source>
        <dbReference type="EMBL" id="KNZ44057.1"/>
    </source>
</evidence>
<evidence type="ECO:0000256" key="1">
    <source>
        <dbReference type="SAM" id="MobiDB-lite"/>
    </source>
</evidence>